<dbReference type="Pfam" id="PF13174">
    <property type="entry name" value="TPR_6"/>
    <property type="match status" value="1"/>
</dbReference>
<dbReference type="EMBL" id="JAVREL010000029">
    <property type="protein sequence ID" value="MDT0347222.1"/>
    <property type="molecule type" value="Genomic_DNA"/>
</dbReference>
<proteinExistence type="predicted"/>
<keyword evidence="3" id="KW-1185">Reference proteome</keyword>
<dbReference type="InterPro" id="IPR019734">
    <property type="entry name" value="TPR_rpt"/>
</dbReference>
<keyword evidence="1" id="KW-1133">Transmembrane helix</keyword>
<sequence length="540" mass="55699">MAVIGGYHQGIVRRRGRVAALLNASGLGAGYLYLRQWSRAVASWLVTLLIVVLANALNASDTWPFWLGLYALWLVAMTVDGYRRARLAALPDAAAPPLRPWLPLAVGAVVIALVATGLAFYRAVPAGELDRAERAHAAGDCATAVEHYDRAAAGRYEFTLSGALADARAGRAACDVVLTAEAAAEAGDFPAAISGYGGYLDRYAGTPPWDGAGPRLAELRLAHADALAGTARETGGEELSAAYRTAFEAYLAVREEHPASPQAAQVPGRFEDLYANGTAGLADRPCETVGDLLALESLSSVGAPEAADLSGRATRALPGARFACGEERVEAGEFCAATDEFEAVLGLSAASGEQRHDAENSAGHALYECGLAHYEGGDLGPARDAFQRLVDGYPDDARAGGAGELLIAVEIDEINAGDTGELPPPTATGGAPGGTVTVEIVNDSPEELEILFAGAGTGTASVDACGDCTPHGGGPLGDQPGGTCGTDLDRPRVTLTLAPGDYRMVVRATTDSTVAPHSGDWYLTSGTAYSGCYHISASDL</sequence>
<evidence type="ECO:0000313" key="3">
    <source>
        <dbReference type="Proteomes" id="UP001183246"/>
    </source>
</evidence>
<dbReference type="Gene3D" id="1.25.40.10">
    <property type="entry name" value="Tetratricopeptide repeat domain"/>
    <property type="match status" value="2"/>
</dbReference>
<evidence type="ECO:0000313" key="2">
    <source>
        <dbReference type="EMBL" id="MDT0347222.1"/>
    </source>
</evidence>
<organism evidence="2 3">
    <name type="scientific">Streptomyces litchfieldiae</name>
    <dbReference type="NCBI Taxonomy" id="3075543"/>
    <lineage>
        <taxon>Bacteria</taxon>
        <taxon>Bacillati</taxon>
        <taxon>Actinomycetota</taxon>
        <taxon>Actinomycetes</taxon>
        <taxon>Kitasatosporales</taxon>
        <taxon>Streptomycetaceae</taxon>
        <taxon>Streptomyces</taxon>
    </lineage>
</organism>
<comment type="caution">
    <text evidence="2">The sequence shown here is derived from an EMBL/GenBank/DDBJ whole genome shotgun (WGS) entry which is preliminary data.</text>
</comment>
<keyword evidence="1" id="KW-0812">Transmembrane</keyword>
<reference evidence="3" key="1">
    <citation type="submission" date="2023-07" db="EMBL/GenBank/DDBJ databases">
        <title>30 novel species of actinomycetes from the DSMZ collection.</title>
        <authorList>
            <person name="Nouioui I."/>
        </authorList>
    </citation>
    <scope>NUCLEOTIDE SEQUENCE [LARGE SCALE GENOMIC DNA]</scope>
    <source>
        <strain evidence="3">DSM 44938</strain>
    </source>
</reference>
<dbReference type="RefSeq" id="WP_311708348.1">
    <property type="nucleotide sequence ID" value="NZ_JAVREL010000029.1"/>
</dbReference>
<dbReference type="Proteomes" id="UP001183246">
    <property type="component" value="Unassembled WGS sequence"/>
</dbReference>
<feature type="transmembrane region" description="Helical" evidence="1">
    <location>
        <begin position="102"/>
        <end position="121"/>
    </location>
</feature>
<feature type="transmembrane region" description="Helical" evidence="1">
    <location>
        <begin position="63"/>
        <end position="82"/>
    </location>
</feature>
<feature type="transmembrane region" description="Helical" evidence="1">
    <location>
        <begin position="16"/>
        <end position="34"/>
    </location>
</feature>
<keyword evidence="1" id="KW-0472">Membrane</keyword>
<protein>
    <submittedName>
        <fullName evidence="2">Tetratricopeptide repeat protein</fullName>
    </submittedName>
</protein>
<name>A0ABU2MZZ8_9ACTN</name>
<accession>A0ABU2MZZ8</accession>
<dbReference type="InterPro" id="IPR011990">
    <property type="entry name" value="TPR-like_helical_dom_sf"/>
</dbReference>
<gene>
    <name evidence="2" type="ORF">RM590_32280</name>
</gene>
<evidence type="ECO:0000256" key="1">
    <source>
        <dbReference type="SAM" id="Phobius"/>
    </source>
</evidence>
<feature type="transmembrane region" description="Helical" evidence="1">
    <location>
        <begin position="41"/>
        <end position="57"/>
    </location>
</feature>